<comment type="similarity">
    <text evidence="1">Belongs to the PPR family. P subfamily.</text>
</comment>
<dbReference type="PROSITE" id="PS51375">
    <property type="entry name" value="PPR"/>
    <property type="match status" value="5"/>
</dbReference>
<evidence type="ECO:0000259" key="4">
    <source>
        <dbReference type="Pfam" id="PF23276"/>
    </source>
</evidence>
<keyword evidence="2" id="KW-0677">Repeat</keyword>
<evidence type="ECO:0000313" key="6">
    <source>
        <dbReference type="Proteomes" id="UP001151752"/>
    </source>
</evidence>
<feature type="repeat" description="PPR" evidence="3">
    <location>
        <begin position="281"/>
        <end position="315"/>
    </location>
</feature>
<dbReference type="Pfam" id="PF13041">
    <property type="entry name" value="PPR_2"/>
    <property type="match status" value="1"/>
</dbReference>
<dbReference type="Pfam" id="PF23276">
    <property type="entry name" value="TPR_24"/>
    <property type="match status" value="1"/>
</dbReference>
<reference evidence="5" key="2">
    <citation type="journal article" date="2023" name="Int. J. Mol. Sci.">
        <title>De Novo Assembly and Annotation of 11 Diverse Shrub Willow (Salix) Genomes Reveals Novel Gene Organization in Sex-Linked Regions.</title>
        <authorList>
            <person name="Hyden B."/>
            <person name="Feng K."/>
            <person name="Yates T.B."/>
            <person name="Jawdy S."/>
            <person name="Cereghino C."/>
            <person name="Smart L.B."/>
            <person name="Muchero W."/>
        </authorList>
    </citation>
    <scope>NUCLEOTIDE SEQUENCE</scope>
    <source>
        <tissue evidence="5">Shoot tip</tissue>
    </source>
</reference>
<evidence type="ECO:0000256" key="2">
    <source>
        <dbReference type="ARBA" id="ARBA00022737"/>
    </source>
</evidence>
<dbReference type="PANTHER" id="PTHR47939:SF13">
    <property type="entry name" value="OS03G0201400 PROTEIN"/>
    <property type="match status" value="1"/>
</dbReference>
<protein>
    <recommendedName>
        <fullName evidence="4">Pentatricopeptide repeat-containing protein-mitochondrial domain-containing protein</fullName>
    </recommendedName>
</protein>
<dbReference type="EMBL" id="JAPFFM010000020">
    <property type="protein sequence ID" value="KAJ6683153.1"/>
    <property type="molecule type" value="Genomic_DNA"/>
</dbReference>
<reference evidence="5" key="1">
    <citation type="submission" date="2022-11" db="EMBL/GenBank/DDBJ databases">
        <authorList>
            <person name="Hyden B.L."/>
            <person name="Feng K."/>
            <person name="Yates T."/>
            <person name="Jawdy S."/>
            <person name="Smart L.B."/>
            <person name="Muchero W."/>
        </authorList>
    </citation>
    <scope>NUCLEOTIDE SEQUENCE</scope>
    <source>
        <tissue evidence="5">Shoot tip</tissue>
    </source>
</reference>
<proteinExistence type="inferred from homology"/>
<dbReference type="AlphaFoldDB" id="A0A9Q0P7M3"/>
<feature type="repeat" description="PPR" evidence="3">
    <location>
        <begin position="420"/>
        <end position="454"/>
    </location>
</feature>
<dbReference type="InterPro" id="IPR002885">
    <property type="entry name" value="PPR_rpt"/>
</dbReference>
<name>A0A9Q0P7M3_9ROSI</name>
<evidence type="ECO:0000313" key="5">
    <source>
        <dbReference type="EMBL" id="KAJ6683153.1"/>
    </source>
</evidence>
<dbReference type="PANTHER" id="PTHR47939">
    <property type="entry name" value="MEMBRANE-ASSOCIATED SALT-INDUCIBLE PROTEIN-LIKE"/>
    <property type="match status" value="1"/>
</dbReference>
<dbReference type="Pfam" id="PF01535">
    <property type="entry name" value="PPR"/>
    <property type="match status" value="2"/>
</dbReference>
<dbReference type="Proteomes" id="UP001151752">
    <property type="component" value="Chromosome 5"/>
</dbReference>
<feature type="repeat" description="PPR" evidence="3">
    <location>
        <begin position="595"/>
        <end position="629"/>
    </location>
</feature>
<dbReference type="Gene3D" id="1.25.40.10">
    <property type="entry name" value="Tetratricopeptide repeat domain"/>
    <property type="match status" value="6"/>
</dbReference>
<comment type="caution">
    <text evidence="5">The sequence shown here is derived from an EMBL/GenBank/DDBJ whole genome shotgun (WGS) entry which is preliminary data.</text>
</comment>
<evidence type="ECO:0000256" key="3">
    <source>
        <dbReference type="PROSITE-ProRule" id="PRU00708"/>
    </source>
</evidence>
<evidence type="ECO:0000256" key="1">
    <source>
        <dbReference type="ARBA" id="ARBA00007626"/>
    </source>
</evidence>
<gene>
    <name evidence="5" type="ORF">OIU74_021249</name>
</gene>
<dbReference type="InterPro" id="IPR050667">
    <property type="entry name" value="PPR-containing_protein"/>
</dbReference>
<dbReference type="InterPro" id="IPR057027">
    <property type="entry name" value="TPR_mt"/>
</dbReference>
<dbReference type="NCBIfam" id="TIGR00756">
    <property type="entry name" value="PPR"/>
    <property type="match status" value="3"/>
</dbReference>
<dbReference type="Pfam" id="PF12854">
    <property type="entry name" value="PPR_1"/>
    <property type="match status" value="1"/>
</dbReference>
<feature type="repeat" description="PPR" evidence="3">
    <location>
        <begin position="197"/>
        <end position="231"/>
    </location>
</feature>
<feature type="repeat" description="PPR" evidence="3">
    <location>
        <begin position="161"/>
        <end position="196"/>
    </location>
</feature>
<accession>A0A9Q0P7M3</accession>
<organism evidence="5 6">
    <name type="scientific">Salix koriyanagi</name>
    <dbReference type="NCBI Taxonomy" id="2511006"/>
    <lineage>
        <taxon>Eukaryota</taxon>
        <taxon>Viridiplantae</taxon>
        <taxon>Streptophyta</taxon>
        <taxon>Embryophyta</taxon>
        <taxon>Tracheophyta</taxon>
        <taxon>Spermatophyta</taxon>
        <taxon>Magnoliopsida</taxon>
        <taxon>eudicotyledons</taxon>
        <taxon>Gunneridae</taxon>
        <taxon>Pentapetalae</taxon>
        <taxon>rosids</taxon>
        <taxon>fabids</taxon>
        <taxon>Malpighiales</taxon>
        <taxon>Salicaceae</taxon>
        <taxon>Saliceae</taxon>
        <taxon>Salix</taxon>
    </lineage>
</organism>
<keyword evidence="6" id="KW-1185">Reference proteome</keyword>
<sequence length="673" mass="75929">MLSPSTFFKRIPKWVNLKAFISSVSCTNTIHINPETNQNSPNIPDFDAKIQSLRNKLYPDNLIKVLKSTSDVNSAVKIFKWASLQGKFNHTADTYYWIIFKLGIAGNVEEMEGFCQNMVKERCTGEEDVLVSLVDAFVRNCRLNEAMRVLFNMNLAGIKPSIDVFNFVMGALVEEKRGFQDVVFVYKEMVKAGVAPSIDTLNYLMEVLFETDRVDSALDQYRRINKKGCSPDCKTFEIVIKGLIDNNRVDDSVAILHEIEDRLEEGIMLFRKMKESNFTPDTFIYGALIQCLCKQLRLDEAVNLLEEMMESQLEGDDNVFVDVVLGFCKLGKINEAVKLLEDKHVLETSPHNALLRCCCDADKFPWLKVSLRRCLREILMIAILGTFLSDGFVRGREWLGKYEDALQLFLQLHAKCWILDPASYSELIEGLCRGEKYLEAVRVFCYMSENGCSLQSFPFIMLIKGICDMGMIGEAVRLQLLAYNSGTSCVHATYNYVLLGLSKSDQGRHVLAFLSRILVQGCNLFTEAYCILIQRMIAQNQIKDCTTFLNVMVNEGLVPDSKTLYNLLSCLAKHSQLYLISVSLDKLASDCEVLDSAMYNILINGLWKEGNINEAHRLLDLMLEKGWVPDSMTHGLLIGSPDIEEKGEGMLAYVDLSTKDGVGDILAEGLGET</sequence>
<feature type="domain" description="Pentatricopeptide repeat-containing protein-mitochondrial" evidence="4">
    <location>
        <begin position="132"/>
        <end position="223"/>
    </location>
</feature>
<dbReference type="InterPro" id="IPR011990">
    <property type="entry name" value="TPR-like_helical_dom_sf"/>
</dbReference>